<keyword evidence="2" id="KW-1185">Reference proteome</keyword>
<dbReference type="InterPro" id="IPR000408">
    <property type="entry name" value="Reg_chr_condens"/>
</dbReference>
<keyword evidence="1" id="KW-0614">Plasmid</keyword>
<dbReference type="PROSITE" id="PS50012">
    <property type="entry name" value="RCC1_3"/>
    <property type="match status" value="2"/>
</dbReference>
<proteinExistence type="predicted"/>
<sequence>MANARGSYFEDIDGQLWFVGNNSYSKGMFGWATGGSIAVPTLIPYKPRQVSAGPNHTLLIINDKLYGVGLNNNNANGIFLEQGQQQYSVITEIMEGVKYCAAGTDCSFAIKEDNSLWAMGFNGNGELGLNHTSSVPTWTKVIDGVHKVYAGPGFSWVIMLDGRVMASGSNLFNRIGDSAPNQFTEVFPELKERVKEISPGLNHSLFLTFENKLYGCGSGYGLAYGTSANSASLVYMKDNVKKAVGGYNNTIALDLDNKVHTTGNNTQGTLGIGNLTNSLVWNEMIMDEDGTPLPPAYDIDATSQNGAFLVITDSMDIYFTGRIAMNDIENKTGYPAMLQDESNTNFLKFKNEIKDLIYTIDQPFKIIGTCNLPNIRGLEAQESVSASTGIRYFLSTDKETWKRFDVESETWIDAPISETDVNDVAAKGMTSEELKALTAEQLAPFDGITFYVATVMWTTNEKISPSFRGVDAFVDMSVATPTVQSLSLEAELTNPTSPGYYVSRDDGTTWKEVTPDELTNLSDLPEGNELKIKTILENGLELYGLSYSWT</sequence>
<gene>
    <name evidence="1" type="ORF">PUW25_26395</name>
</gene>
<dbReference type="PANTHER" id="PTHR45982:SF1">
    <property type="entry name" value="REGULATOR OF CHROMOSOME CONDENSATION"/>
    <property type="match status" value="1"/>
</dbReference>
<dbReference type="EMBL" id="CP118109">
    <property type="protein sequence ID" value="WDI05103.1"/>
    <property type="molecule type" value="Genomic_DNA"/>
</dbReference>
<accession>A0ABY7XH42</accession>
<organism evidence="1 2">
    <name type="scientific">Paenibacillus urinalis</name>
    <dbReference type="NCBI Taxonomy" id="521520"/>
    <lineage>
        <taxon>Bacteria</taxon>
        <taxon>Bacillati</taxon>
        <taxon>Bacillota</taxon>
        <taxon>Bacilli</taxon>
        <taxon>Bacillales</taxon>
        <taxon>Paenibacillaceae</taxon>
        <taxon>Paenibacillus</taxon>
    </lineage>
</organism>
<dbReference type="InterPro" id="IPR051553">
    <property type="entry name" value="Ran_GTPase-activating"/>
</dbReference>
<dbReference type="SUPFAM" id="SSF50985">
    <property type="entry name" value="RCC1/BLIP-II"/>
    <property type="match status" value="1"/>
</dbReference>
<dbReference type="Gene3D" id="2.130.10.30">
    <property type="entry name" value="Regulator of chromosome condensation 1/beta-lactamase-inhibitor protein II"/>
    <property type="match status" value="2"/>
</dbReference>
<dbReference type="RefSeq" id="WP_274338697.1">
    <property type="nucleotide sequence ID" value="NZ_CP118109.1"/>
</dbReference>
<protein>
    <submittedName>
        <fullName evidence="1">Uncharacterized protein</fullName>
    </submittedName>
</protein>
<dbReference type="Proteomes" id="UP001221519">
    <property type="component" value="Plasmid unnamed1"/>
</dbReference>
<dbReference type="InterPro" id="IPR009091">
    <property type="entry name" value="RCC1/BLIP-II"/>
</dbReference>
<evidence type="ECO:0000313" key="1">
    <source>
        <dbReference type="EMBL" id="WDI05103.1"/>
    </source>
</evidence>
<name>A0ABY7XH42_9BACL</name>
<dbReference type="PROSITE" id="PS00626">
    <property type="entry name" value="RCC1_2"/>
    <property type="match status" value="1"/>
</dbReference>
<geneLocation type="plasmid" evidence="1 2">
    <name>unnamed1</name>
</geneLocation>
<reference evidence="1 2" key="1">
    <citation type="submission" date="2023-02" db="EMBL/GenBank/DDBJ databases">
        <title>Pathogen: clinical or host-associated sample.</title>
        <authorList>
            <person name="Hergert J."/>
            <person name="Casey R."/>
            <person name="Wagner J."/>
            <person name="Young E.L."/>
            <person name="Oakeson K.F."/>
        </authorList>
    </citation>
    <scope>NUCLEOTIDE SEQUENCE [LARGE SCALE GENOMIC DNA]</scope>
    <source>
        <strain evidence="1 2">2022CK-00829</strain>
        <plasmid evidence="1 2">unnamed1</plasmid>
    </source>
</reference>
<evidence type="ECO:0000313" key="2">
    <source>
        <dbReference type="Proteomes" id="UP001221519"/>
    </source>
</evidence>
<dbReference type="PANTHER" id="PTHR45982">
    <property type="entry name" value="REGULATOR OF CHROMOSOME CONDENSATION"/>
    <property type="match status" value="1"/>
</dbReference>